<dbReference type="SUPFAM" id="SSF57850">
    <property type="entry name" value="RING/U-box"/>
    <property type="match status" value="1"/>
</dbReference>
<dbReference type="AlphaFoldDB" id="A0A6C0F741"/>
<reference evidence="2" key="1">
    <citation type="journal article" date="2020" name="Nature">
        <title>Giant virus diversity and host interactions through global metagenomics.</title>
        <authorList>
            <person name="Schulz F."/>
            <person name="Roux S."/>
            <person name="Paez-Espino D."/>
            <person name="Jungbluth S."/>
            <person name="Walsh D.A."/>
            <person name="Denef V.J."/>
            <person name="McMahon K.D."/>
            <person name="Konstantinidis K.T."/>
            <person name="Eloe-Fadrosh E.A."/>
            <person name="Kyrpides N.C."/>
            <person name="Woyke T."/>
        </authorList>
    </citation>
    <scope>NUCLEOTIDE SEQUENCE</scope>
    <source>
        <strain evidence="2">GVMAG-S-ERX555931-87</strain>
    </source>
</reference>
<name>A0A6C0F741_9ZZZZ</name>
<protein>
    <recommendedName>
        <fullName evidence="1">RING-type domain-containing protein</fullName>
    </recommendedName>
</protein>
<feature type="domain" description="RING-type" evidence="1">
    <location>
        <begin position="6"/>
        <end position="48"/>
    </location>
</feature>
<evidence type="ECO:0000259" key="1">
    <source>
        <dbReference type="PROSITE" id="PS50089"/>
    </source>
</evidence>
<proteinExistence type="predicted"/>
<dbReference type="Pfam" id="PF13639">
    <property type="entry name" value="zf-RING_2"/>
    <property type="match status" value="1"/>
</dbReference>
<organism evidence="2">
    <name type="scientific">viral metagenome</name>
    <dbReference type="NCBI Taxonomy" id="1070528"/>
    <lineage>
        <taxon>unclassified sequences</taxon>
        <taxon>metagenomes</taxon>
        <taxon>organismal metagenomes</taxon>
    </lineage>
</organism>
<accession>A0A6C0F741</accession>
<evidence type="ECO:0000313" key="2">
    <source>
        <dbReference type="EMBL" id="QHT36389.1"/>
    </source>
</evidence>
<dbReference type="InterPro" id="IPR001841">
    <property type="entry name" value="Znf_RING"/>
</dbReference>
<dbReference type="Gene3D" id="3.30.40.10">
    <property type="entry name" value="Zinc/RING finger domain, C3HC4 (zinc finger)"/>
    <property type="match status" value="1"/>
</dbReference>
<dbReference type="PROSITE" id="PS50089">
    <property type="entry name" value="ZF_RING_2"/>
    <property type="match status" value="1"/>
</dbReference>
<dbReference type="EMBL" id="MN738741">
    <property type="protein sequence ID" value="QHT36389.1"/>
    <property type="molecule type" value="Genomic_DNA"/>
</dbReference>
<dbReference type="InterPro" id="IPR013083">
    <property type="entry name" value="Znf_RING/FYVE/PHD"/>
</dbReference>
<dbReference type="SMART" id="SM00184">
    <property type="entry name" value="RING"/>
    <property type="match status" value="1"/>
</dbReference>
<sequence length="121" mass="13759">MADNICSICGDELNSEYPHTLKCNHSYHYQCILLSFKNMNNNECPTCRGGNNLLPLVNGLKKVYEGIHDTTHLQSFSNHTCNMVLKKGKNKGSKCSKNCILGREYCKVHYDKMKKDGEINK</sequence>